<evidence type="ECO:0000259" key="3">
    <source>
        <dbReference type="PROSITE" id="PS01124"/>
    </source>
</evidence>
<dbReference type="PANTHER" id="PTHR47893">
    <property type="entry name" value="REGULATORY PROTEIN PCHR"/>
    <property type="match status" value="1"/>
</dbReference>
<feature type="domain" description="HTH araC/xylS-type" evidence="3">
    <location>
        <begin position="196"/>
        <end position="294"/>
    </location>
</feature>
<dbReference type="InterPro" id="IPR018060">
    <property type="entry name" value="HTH_AraC"/>
</dbReference>
<accession>A0ABX2PT34</accession>
<protein>
    <submittedName>
        <fullName evidence="4">Helix-turn-helix transcriptional regulator</fullName>
    </submittedName>
</protein>
<dbReference type="Proteomes" id="UP000630805">
    <property type="component" value="Unassembled WGS sequence"/>
</dbReference>
<keyword evidence="2" id="KW-0804">Transcription</keyword>
<sequence length="296" mass="33188">MAIDYYPGGLRIGHINENVEGPRSSDAFAIEAKFIVLVVLNGRQVFTVNDRAYELEANEKSGKASAVTIAVQSSAVVHYLESSGHPLRKLAIAGDLDWFNQFQIEEDASETKVQLVDDRMNSSFKNDGVSAAIWNPSTRVARLATQIILPPPEDNTQQLGLYRMSKGIEILRCMSEERAELSPDKSERVEGRRKAEDIRLYILDNLNHDLTTNQLENRFCRNRRSLQRLFKSEYGVGISEFVRGERLKRANTALRHDGISIAEAAFLAGYSNTANFSTAFRREFGMPPAQAKSCEV</sequence>
<dbReference type="SUPFAM" id="SSF46689">
    <property type="entry name" value="Homeodomain-like"/>
    <property type="match status" value="1"/>
</dbReference>
<dbReference type="InterPro" id="IPR053142">
    <property type="entry name" value="PchR_regulatory_protein"/>
</dbReference>
<reference evidence="4 5" key="1">
    <citation type="submission" date="2020-06" db="EMBL/GenBank/DDBJ databases">
        <authorList>
            <person name="Cao W.R."/>
        </authorList>
    </citation>
    <scope>NUCLEOTIDE SEQUENCE [LARGE SCALE GENOMIC DNA]</scope>
    <source>
        <strain evidence="4 5">B1Z28</strain>
    </source>
</reference>
<evidence type="ECO:0000256" key="2">
    <source>
        <dbReference type="ARBA" id="ARBA00023163"/>
    </source>
</evidence>
<dbReference type="RefSeq" id="WP_176866399.1">
    <property type="nucleotide sequence ID" value="NZ_JABXWT010000011.1"/>
</dbReference>
<organism evidence="4 5">
    <name type="scientific">Ruegeria haliotis</name>
    <dbReference type="NCBI Taxonomy" id="2747601"/>
    <lineage>
        <taxon>Bacteria</taxon>
        <taxon>Pseudomonadati</taxon>
        <taxon>Pseudomonadota</taxon>
        <taxon>Alphaproteobacteria</taxon>
        <taxon>Rhodobacterales</taxon>
        <taxon>Roseobacteraceae</taxon>
        <taxon>Ruegeria</taxon>
    </lineage>
</organism>
<dbReference type="PANTHER" id="PTHR47893:SF1">
    <property type="entry name" value="REGULATORY PROTEIN PCHR"/>
    <property type="match status" value="1"/>
</dbReference>
<dbReference type="PROSITE" id="PS01124">
    <property type="entry name" value="HTH_ARAC_FAMILY_2"/>
    <property type="match status" value="1"/>
</dbReference>
<evidence type="ECO:0000313" key="5">
    <source>
        <dbReference type="Proteomes" id="UP000630805"/>
    </source>
</evidence>
<dbReference type="EMBL" id="JABXWT010000011">
    <property type="protein sequence ID" value="NVO57345.1"/>
    <property type="molecule type" value="Genomic_DNA"/>
</dbReference>
<comment type="caution">
    <text evidence="4">The sequence shown here is derived from an EMBL/GenBank/DDBJ whole genome shotgun (WGS) entry which is preliminary data.</text>
</comment>
<gene>
    <name evidence="4" type="ORF">HW561_16240</name>
</gene>
<evidence type="ECO:0000313" key="4">
    <source>
        <dbReference type="EMBL" id="NVO57345.1"/>
    </source>
</evidence>
<proteinExistence type="predicted"/>
<dbReference type="Pfam" id="PF12833">
    <property type="entry name" value="HTH_18"/>
    <property type="match status" value="1"/>
</dbReference>
<dbReference type="InterPro" id="IPR009057">
    <property type="entry name" value="Homeodomain-like_sf"/>
</dbReference>
<name>A0ABX2PT34_9RHOB</name>
<keyword evidence="1" id="KW-0805">Transcription regulation</keyword>
<keyword evidence="5" id="KW-1185">Reference proteome</keyword>
<dbReference type="SMART" id="SM00342">
    <property type="entry name" value="HTH_ARAC"/>
    <property type="match status" value="1"/>
</dbReference>
<dbReference type="Gene3D" id="1.10.10.60">
    <property type="entry name" value="Homeodomain-like"/>
    <property type="match status" value="1"/>
</dbReference>
<evidence type="ECO:0000256" key="1">
    <source>
        <dbReference type="ARBA" id="ARBA00023015"/>
    </source>
</evidence>